<sequence>MNAVPPRSAVRRPTRLALGGVAVLAAVAATACSTSSSSGSGSSADPSAAAGGAHGGKTIQVVAAENFWGSIASQLGGDHVKVTSIINSPDADPHDYEPTAADARTVAGAQFTIVNGIGYDAWADKLLAGSPSSTRTDLEVGDLVGIKPGGNPHRWYSPDNVHQVIDRITADYKKIDPADAADFDKLRNTYDTTTLAPYSKLIADIKNTYAGTPIGASESIVSPLADGLGLKMLTPDSFLSAISEGTDPTAKDKATIDQQIADKKIKVYVYNSQNATPDVQAQVKEAKAEGIPVATVTETLTPAGASFQDWQVRQLQGIQQALAKATGK</sequence>
<dbReference type="Proteomes" id="UP000501179">
    <property type="component" value="Chromosome"/>
</dbReference>
<evidence type="ECO:0000256" key="1">
    <source>
        <dbReference type="ARBA" id="ARBA00004196"/>
    </source>
</evidence>
<dbReference type="AlphaFoldDB" id="A0A6G9GS42"/>
<dbReference type="Gene3D" id="3.40.50.1980">
    <property type="entry name" value="Nitrogenase molybdenum iron protein domain"/>
    <property type="match status" value="2"/>
</dbReference>
<feature type="region of interest" description="Disordered" evidence="5">
    <location>
        <begin position="34"/>
        <end position="53"/>
    </location>
</feature>
<evidence type="ECO:0000313" key="7">
    <source>
        <dbReference type="EMBL" id="QIQ01014.1"/>
    </source>
</evidence>
<proteinExistence type="predicted"/>
<feature type="chain" id="PRO_5039500086" evidence="6">
    <location>
        <begin position="32"/>
        <end position="328"/>
    </location>
</feature>
<dbReference type="GO" id="GO:0046872">
    <property type="term" value="F:metal ion binding"/>
    <property type="evidence" value="ECO:0007669"/>
    <property type="project" value="UniProtKB-KW"/>
</dbReference>
<dbReference type="InterPro" id="IPR006127">
    <property type="entry name" value="ZnuA-like"/>
</dbReference>
<dbReference type="GO" id="GO:0030313">
    <property type="term" value="C:cell envelope"/>
    <property type="evidence" value="ECO:0007669"/>
    <property type="project" value="UniProtKB-SubCell"/>
</dbReference>
<keyword evidence="4 6" id="KW-0732">Signal</keyword>
<evidence type="ECO:0000256" key="2">
    <source>
        <dbReference type="ARBA" id="ARBA00022448"/>
    </source>
</evidence>
<organism evidence="7 8">
    <name type="scientific">Streptomyces liangshanensis</name>
    <dbReference type="NCBI Taxonomy" id="2717324"/>
    <lineage>
        <taxon>Bacteria</taxon>
        <taxon>Bacillati</taxon>
        <taxon>Actinomycetota</taxon>
        <taxon>Actinomycetes</taxon>
        <taxon>Kitasatosporales</taxon>
        <taxon>Streptomycetaceae</taxon>
        <taxon>Streptomyces</taxon>
    </lineage>
</organism>
<reference evidence="7 8" key="1">
    <citation type="submission" date="2020-03" db="EMBL/GenBank/DDBJ databases">
        <title>A novel species.</title>
        <authorList>
            <person name="Gao J."/>
        </authorList>
    </citation>
    <scope>NUCLEOTIDE SEQUENCE [LARGE SCALE GENOMIC DNA]</scope>
    <source>
        <strain evidence="7 8">QMT-12</strain>
    </source>
</reference>
<dbReference type="PANTHER" id="PTHR42953">
    <property type="entry name" value="HIGH-AFFINITY ZINC UPTAKE SYSTEM PROTEIN ZNUA-RELATED"/>
    <property type="match status" value="1"/>
</dbReference>
<name>A0A6G9GS42_9ACTN</name>
<accession>A0A6G9GS42</accession>
<dbReference type="PROSITE" id="PS51257">
    <property type="entry name" value="PROKAR_LIPOPROTEIN"/>
    <property type="match status" value="1"/>
</dbReference>
<dbReference type="EMBL" id="CP050177">
    <property type="protein sequence ID" value="QIQ01014.1"/>
    <property type="molecule type" value="Genomic_DNA"/>
</dbReference>
<evidence type="ECO:0000256" key="6">
    <source>
        <dbReference type="SAM" id="SignalP"/>
    </source>
</evidence>
<evidence type="ECO:0000256" key="4">
    <source>
        <dbReference type="ARBA" id="ARBA00022729"/>
    </source>
</evidence>
<protein>
    <submittedName>
        <fullName evidence="7">Zinc ABC transporter solute-binding protein</fullName>
    </submittedName>
</protein>
<evidence type="ECO:0000256" key="3">
    <source>
        <dbReference type="ARBA" id="ARBA00022723"/>
    </source>
</evidence>
<evidence type="ECO:0000256" key="5">
    <source>
        <dbReference type="SAM" id="MobiDB-lite"/>
    </source>
</evidence>
<gene>
    <name evidence="7" type="ORF">HA039_00730</name>
</gene>
<feature type="compositionally biased region" description="Low complexity" evidence="5">
    <location>
        <begin position="34"/>
        <end position="51"/>
    </location>
</feature>
<dbReference type="InterPro" id="IPR050492">
    <property type="entry name" value="Bact_metal-bind_prot9"/>
</dbReference>
<comment type="subcellular location">
    <subcellularLocation>
        <location evidence="1">Cell envelope</location>
    </subcellularLocation>
</comment>
<feature type="signal peptide" evidence="6">
    <location>
        <begin position="1"/>
        <end position="31"/>
    </location>
</feature>
<keyword evidence="3" id="KW-0479">Metal-binding</keyword>
<dbReference type="GO" id="GO:0030001">
    <property type="term" value="P:metal ion transport"/>
    <property type="evidence" value="ECO:0007669"/>
    <property type="project" value="InterPro"/>
</dbReference>
<dbReference type="RefSeq" id="WP_167022191.1">
    <property type="nucleotide sequence ID" value="NZ_CP050177.1"/>
</dbReference>
<dbReference type="PANTHER" id="PTHR42953:SF1">
    <property type="entry name" value="METAL-BINDING PROTEIN HI_0362-RELATED"/>
    <property type="match status" value="1"/>
</dbReference>
<dbReference type="Pfam" id="PF01297">
    <property type="entry name" value="ZnuA"/>
    <property type="match status" value="1"/>
</dbReference>
<dbReference type="KEGG" id="slia:HA039_00730"/>
<dbReference type="SUPFAM" id="SSF53807">
    <property type="entry name" value="Helical backbone' metal receptor"/>
    <property type="match status" value="1"/>
</dbReference>
<keyword evidence="8" id="KW-1185">Reference proteome</keyword>
<evidence type="ECO:0000313" key="8">
    <source>
        <dbReference type="Proteomes" id="UP000501179"/>
    </source>
</evidence>
<keyword evidence="2" id="KW-0813">Transport</keyword>